<reference evidence="1" key="1">
    <citation type="submission" date="2022-03" db="EMBL/GenBank/DDBJ databases">
        <title>Draft genome sequence of Aduncisulcus paluster, a free-living microaerophilic Fornicata.</title>
        <authorList>
            <person name="Yuyama I."/>
            <person name="Kume K."/>
            <person name="Tamura T."/>
            <person name="Inagaki Y."/>
            <person name="Hashimoto T."/>
        </authorList>
    </citation>
    <scope>NUCLEOTIDE SEQUENCE</scope>
    <source>
        <strain evidence="1">NY0171</strain>
    </source>
</reference>
<comment type="caution">
    <text evidence="1">The sequence shown here is derived from an EMBL/GenBank/DDBJ whole genome shotgun (WGS) entry which is preliminary data.</text>
</comment>
<organism evidence="1 2">
    <name type="scientific">Aduncisulcus paluster</name>
    <dbReference type="NCBI Taxonomy" id="2918883"/>
    <lineage>
        <taxon>Eukaryota</taxon>
        <taxon>Metamonada</taxon>
        <taxon>Carpediemonas-like organisms</taxon>
        <taxon>Aduncisulcus</taxon>
    </lineage>
</organism>
<sequence length="183" mass="21619">MGTRRALPTIQGINAEDFIKMSAKERISQDLRERVPKREYRGDVRPKRPYTSDLETIREDTAIVNRTIRQSKAIRQRRLQDRLHHYSQMEPNPSIQNSDGYLVKESLDAFEKRFARVDDLGPTFDTTLSNDWGKRDIKMEQTSMLSREPYHEKPLIEKPDKSKWIGDRRMGFTTRNSQIYDNC</sequence>
<accession>A0ABQ5K3J5</accession>
<dbReference type="Proteomes" id="UP001057375">
    <property type="component" value="Unassembled WGS sequence"/>
</dbReference>
<evidence type="ECO:0000313" key="1">
    <source>
        <dbReference type="EMBL" id="GKT25681.1"/>
    </source>
</evidence>
<keyword evidence="2" id="KW-1185">Reference proteome</keyword>
<dbReference type="EMBL" id="BQXS01012605">
    <property type="protein sequence ID" value="GKT25681.1"/>
    <property type="molecule type" value="Genomic_DNA"/>
</dbReference>
<name>A0ABQ5K3J5_9EUKA</name>
<protein>
    <submittedName>
        <fullName evidence="1">Uncharacterized protein</fullName>
    </submittedName>
</protein>
<proteinExistence type="predicted"/>
<evidence type="ECO:0000313" key="2">
    <source>
        <dbReference type="Proteomes" id="UP001057375"/>
    </source>
</evidence>
<gene>
    <name evidence="1" type="ORF">ADUPG1_013112</name>
</gene>